<name>A0A0U9HLY3_9BACT</name>
<keyword evidence="1" id="KW-0175">Coiled coil</keyword>
<accession>A0A0U9HLY3</accession>
<dbReference type="STRING" id="86166.TAGGR_1271"/>
<dbReference type="Pfam" id="PF04465">
    <property type="entry name" value="DUF499"/>
    <property type="match status" value="1"/>
</dbReference>
<reference evidence="3" key="1">
    <citation type="submission" date="2016-01" db="EMBL/GenBank/DDBJ databases">
        <title>Draft genome sequence of Thermodesulfovibrio aggregans strain TGE-P1.</title>
        <authorList>
            <person name="Sekiguchi Y."/>
            <person name="Ohashi A."/>
            <person name="Matsuura N."/>
            <person name="Tourlousse M.D."/>
        </authorList>
    </citation>
    <scope>NUCLEOTIDE SEQUENCE [LARGE SCALE GENOMIC DNA]</scope>
    <source>
        <strain evidence="3">TGE-P1</strain>
    </source>
</reference>
<dbReference type="Proteomes" id="UP000054976">
    <property type="component" value="Unassembled WGS sequence"/>
</dbReference>
<feature type="coiled-coil region" evidence="1">
    <location>
        <begin position="572"/>
        <end position="599"/>
    </location>
</feature>
<proteinExistence type="predicted"/>
<sequence length="842" mass="97317">MKAFTEIAIPHRDIIEGNFKMETYASDLWEVAKGEAPEEYRDREIFLSRTYETNGLKQIVSETEKKLKGQPSDSVIQLVTPFGGGKTHTLIYLYHKAKEWGANVVVFSGAKLGSKDNTLWEEFENQLNGKIERFKGKTPPGGEELKKFLKQYEPLLILMDEVHAYLVGTLTEKVGESTLATQSLLFIQNLTNTVKTSDRTLIFMSLPASCPYGDDASEKLLQNLKRIVGRVERVYTPVSDEEVAGVIRRRLFSKIDENGVKEIVKEFLDYAENESLLPEGVEKSFYRERFLKSYPFQPEVIDVLYKRWGSFPTFQRTRGVLRLLALVVHSLVPLKRPYIRLADFNLSNEEIRRELIKHIGPEYDSIIAQDITSTNSGAKKVDRTMADSLRPYYFGTSVATTIFMYSFSGRPERGATIGEIKLSSAETSVSSSIVVETIEKLKEQLFYLSDEGLFFTNKPNLNKMLIDRMESIDSEKIESLERQMLAERLEKCFENYIWPRQSKDIPDTPTLKLVILNKINNLEEILHNYGDRPRVYKNTLIFLGQESTERTKFENEMKKKLAWDLIEKDKTLKLADEQRREIKEKIKRAENLVRGALRDLYRKIYIASRDGIKEIDLGISTYGSDRSIDMEVYERLRQERELVSEIAPLVLLERYLKQNEFAETKKIYETFLKVPGEIRIPSQEVLKTAIRKGVREGILGLGILENGKPLCQHFKEDCEVELSEGEVIIKRELCEEKIEVEKYRKEEEKKEVDAGKTIETEPPCPQPKLELFSHMRFEVRVPTGKFSDFMRTLRLIEAKFKHISVKITLEAFDGEISKAEYEDKIKEAFRQSEIVVEKESLD</sequence>
<dbReference type="InterPro" id="IPR007555">
    <property type="entry name" value="DUF499"/>
</dbReference>
<organism evidence="2 3">
    <name type="scientific">Thermodesulfovibrio aggregans</name>
    <dbReference type="NCBI Taxonomy" id="86166"/>
    <lineage>
        <taxon>Bacteria</taxon>
        <taxon>Pseudomonadati</taxon>
        <taxon>Nitrospirota</taxon>
        <taxon>Thermodesulfovibrionia</taxon>
        <taxon>Thermodesulfovibrionales</taxon>
        <taxon>Thermodesulfovibrionaceae</taxon>
        <taxon>Thermodesulfovibrio</taxon>
    </lineage>
</organism>
<dbReference type="AlphaFoldDB" id="A0A0U9HLY3"/>
<dbReference type="InterPro" id="IPR027417">
    <property type="entry name" value="P-loop_NTPase"/>
</dbReference>
<gene>
    <name evidence="2" type="ORF">TAGGR_1271</name>
</gene>
<dbReference type="OrthoDB" id="9757917at2"/>
<dbReference type="RefSeq" id="WP_059175576.1">
    <property type="nucleotide sequence ID" value="NZ_BCNO01000001.1"/>
</dbReference>
<protein>
    <submittedName>
        <fullName evidence="2">Predicted ATPase, AAA+ superfamily</fullName>
    </submittedName>
</protein>
<dbReference type="EMBL" id="BCNO01000001">
    <property type="protein sequence ID" value="GAQ94099.1"/>
    <property type="molecule type" value="Genomic_DNA"/>
</dbReference>
<keyword evidence="3" id="KW-1185">Reference proteome</keyword>
<evidence type="ECO:0000256" key="1">
    <source>
        <dbReference type="SAM" id="Coils"/>
    </source>
</evidence>
<evidence type="ECO:0000313" key="2">
    <source>
        <dbReference type="EMBL" id="GAQ94099.1"/>
    </source>
</evidence>
<dbReference type="SUPFAM" id="SSF52540">
    <property type="entry name" value="P-loop containing nucleoside triphosphate hydrolases"/>
    <property type="match status" value="1"/>
</dbReference>
<comment type="caution">
    <text evidence="2">The sequence shown here is derived from an EMBL/GenBank/DDBJ whole genome shotgun (WGS) entry which is preliminary data.</text>
</comment>
<evidence type="ECO:0000313" key="3">
    <source>
        <dbReference type="Proteomes" id="UP000054976"/>
    </source>
</evidence>